<evidence type="ECO:0000313" key="7">
    <source>
        <dbReference type="Proteomes" id="UP001212997"/>
    </source>
</evidence>
<dbReference type="PANTHER" id="PTHR43866">
    <property type="entry name" value="MALONATE-SEMIALDEHYDE DEHYDROGENASE"/>
    <property type="match status" value="1"/>
</dbReference>
<evidence type="ECO:0000256" key="1">
    <source>
        <dbReference type="ARBA" id="ARBA00009986"/>
    </source>
</evidence>
<dbReference type="InterPro" id="IPR016160">
    <property type="entry name" value="Ald_DH_CS_CYS"/>
</dbReference>
<comment type="similarity">
    <text evidence="1">Belongs to the aldehyde dehydrogenase family.</text>
</comment>
<dbReference type="CDD" id="cd07085">
    <property type="entry name" value="ALDH_F6_MMSDH"/>
    <property type="match status" value="1"/>
</dbReference>
<dbReference type="Proteomes" id="UP001212997">
    <property type="component" value="Unassembled WGS sequence"/>
</dbReference>
<dbReference type="Pfam" id="PF00171">
    <property type="entry name" value="Aldedh"/>
    <property type="match status" value="1"/>
</dbReference>
<accession>A0AAD5YIH5</accession>
<dbReference type="EC" id="1.2.1.27" evidence="2"/>
<dbReference type="InterPro" id="IPR016161">
    <property type="entry name" value="Ald_DH/histidinol_DH"/>
</dbReference>
<dbReference type="InterPro" id="IPR015590">
    <property type="entry name" value="Aldehyde_DH_dom"/>
</dbReference>
<reference evidence="6" key="1">
    <citation type="submission" date="2022-07" db="EMBL/GenBank/DDBJ databases">
        <title>Genome Sequence of Physisporinus lineatus.</title>
        <authorList>
            <person name="Buettner E."/>
        </authorList>
    </citation>
    <scope>NUCLEOTIDE SEQUENCE</scope>
    <source>
        <strain evidence="6">VT162</strain>
    </source>
</reference>
<evidence type="ECO:0000256" key="2">
    <source>
        <dbReference type="ARBA" id="ARBA00013048"/>
    </source>
</evidence>
<dbReference type="PROSITE" id="PS00070">
    <property type="entry name" value="ALDEHYDE_DEHYDR_CYS"/>
    <property type="match status" value="1"/>
</dbReference>
<organism evidence="6 7">
    <name type="scientific">Meripilus lineatus</name>
    <dbReference type="NCBI Taxonomy" id="2056292"/>
    <lineage>
        <taxon>Eukaryota</taxon>
        <taxon>Fungi</taxon>
        <taxon>Dikarya</taxon>
        <taxon>Basidiomycota</taxon>
        <taxon>Agaricomycotina</taxon>
        <taxon>Agaricomycetes</taxon>
        <taxon>Polyporales</taxon>
        <taxon>Meripilaceae</taxon>
        <taxon>Meripilus</taxon>
    </lineage>
</organism>
<dbReference type="Gene3D" id="3.40.605.10">
    <property type="entry name" value="Aldehyde Dehydrogenase, Chain A, domain 1"/>
    <property type="match status" value="1"/>
</dbReference>
<dbReference type="InterPro" id="IPR016163">
    <property type="entry name" value="Ald_DH_C"/>
</dbReference>
<dbReference type="GO" id="GO:0004491">
    <property type="term" value="F:methylmalonate-semialdehyde dehydrogenase (acylating, NAD) activity"/>
    <property type="evidence" value="ECO:0007669"/>
    <property type="project" value="UniProtKB-EC"/>
</dbReference>
<sequence length="539" mass="57428">MSINAIRARTLATVAHPPLSGFTAVTRQKAEQLSAEWKGTNAVGQNTKNFIGGEFVESKTTNWIDVVDPASQTLLTRVPETTGAEFEQAVAAASQAFKSWSRTSVLTRQRFVLELQQQLRQHGEAIANSIVLEQGKTYPDAQGDLLRGLQVVESAAGIPSALLGNAIEVSKDMDTTTRRLPLGVCASIAPFNFPAMIPLWTIPLAIATGNTLIIKPSERDPGAAMIIAELCQRAGLPDGVLNVVHGGVPTVNAICDHPSIKAVSFVGGDRAGRHIYERGRKAGKRVQCNMGAKNHAVMMPDANKNHSLNALVGAAFGAAGQRCMAISVAVLIGEAQSWVPELIERAQKLIVNQGFEKGADLGPVTSPAAKERIDGLIASAQEQGGKILLDGRGLEVAGYPNGNWVGPTVIEATTEMRCYKEEIFGPVLILVKADSLDDAIGIINSNPYGNGTAIFTQSGATARKFENEVEVGQIGINVPIPVPLPMFSWSGNKGSFLGDVPFYGRSGVDFYTQNKTTTTLWRSEDAIGKKASVVMPTHL</sequence>
<keyword evidence="4" id="KW-0520">NAD</keyword>
<protein>
    <recommendedName>
        <fullName evidence="2">methylmalonate-semialdehyde dehydrogenase (CoA acylating)</fullName>
        <ecNumber evidence="2">1.2.1.27</ecNumber>
    </recommendedName>
</protein>
<comment type="caution">
    <text evidence="6">The sequence shown here is derived from an EMBL/GenBank/DDBJ whole genome shotgun (WGS) entry which is preliminary data.</text>
</comment>
<dbReference type="InterPro" id="IPR016162">
    <property type="entry name" value="Ald_DH_N"/>
</dbReference>
<evidence type="ECO:0000256" key="4">
    <source>
        <dbReference type="ARBA" id="ARBA00023027"/>
    </source>
</evidence>
<feature type="domain" description="Aldehyde dehydrogenase" evidence="5">
    <location>
        <begin position="55"/>
        <end position="516"/>
    </location>
</feature>
<dbReference type="GO" id="GO:0006210">
    <property type="term" value="P:thymine catabolic process"/>
    <property type="evidence" value="ECO:0007669"/>
    <property type="project" value="TreeGrafter"/>
</dbReference>
<dbReference type="SUPFAM" id="SSF53720">
    <property type="entry name" value="ALDH-like"/>
    <property type="match status" value="1"/>
</dbReference>
<dbReference type="Gene3D" id="3.40.309.10">
    <property type="entry name" value="Aldehyde Dehydrogenase, Chain A, domain 2"/>
    <property type="match status" value="1"/>
</dbReference>
<keyword evidence="7" id="KW-1185">Reference proteome</keyword>
<dbReference type="NCBIfam" id="TIGR01722">
    <property type="entry name" value="MMSDH"/>
    <property type="match status" value="1"/>
</dbReference>
<name>A0AAD5YIH5_9APHY</name>
<keyword evidence="3" id="KW-0560">Oxidoreductase</keyword>
<gene>
    <name evidence="6" type="ORF">NLI96_g1338</name>
</gene>
<dbReference type="PANTHER" id="PTHR43866:SF3">
    <property type="entry name" value="METHYLMALONATE-SEMIALDEHYDE DEHYDROGENASE [ACYLATING], MITOCHONDRIAL"/>
    <property type="match status" value="1"/>
</dbReference>
<dbReference type="EMBL" id="JANAWD010000026">
    <property type="protein sequence ID" value="KAJ3490539.1"/>
    <property type="molecule type" value="Genomic_DNA"/>
</dbReference>
<evidence type="ECO:0000259" key="5">
    <source>
        <dbReference type="Pfam" id="PF00171"/>
    </source>
</evidence>
<evidence type="ECO:0000256" key="3">
    <source>
        <dbReference type="ARBA" id="ARBA00023002"/>
    </source>
</evidence>
<dbReference type="FunFam" id="3.40.309.10:FF:000002">
    <property type="entry name" value="Methylmalonate-semialdehyde dehydrogenase (Acylating)"/>
    <property type="match status" value="1"/>
</dbReference>
<dbReference type="AlphaFoldDB" id="A0AAD5YIH5"/>
<proteinExistence type="inferred from homology"/>
<dbReference type="InterPro" id="IPR010061">
    <property type="entry name" value="MeMal-semiAld_DH"/>
</dbReference>
<evidence type="ECO:0000313" key="6">
    <source>
        <dbReference type="EMBL" id="KAJ3490539.1"/>
    </source>
</evidence>
<dbReference type="GO" id="GO:0005739">
    <property type="term" value="C:mitochondrion"/>
    <property type="evidence" value="ECO:0007669"/>
    <property type="project" value="TreeGrafter"/>
</dbReference>
<dbReference type="GO" id="GO:0006574">
    <property type="term" value="P:L-valine catabolic process"/>
    <property type="evidence" value="ECO:0007669"/>
    <property type="project" value="TreeGrafter"/>
</dbReference>
<dbReference type="FunFam" id="3.40.605.10:FF:000003">
    <property type="entry name" value="Methylmalonate-semialdehyde dehydrogenase [acylating]"/>
    <property type="match status" value="1"/>
</dbReference>